<sequence length="540" mass="62050">MNDKKSETAFYSVGYTASAGDDSEVESKKKNVFSDPAVAARWRKVYEDSHYENLQWFDPEFEWDPKEEKKLVRRLDMKVFIWVFIMFCSLDLVRRNVTRAVADNFLNDLNMNNTSYNLGQTIYLLSFLCAELPLNLISKRYGPERIIPIQILVWSIVCICQCAMTTKNQFIGLRALLGFCQGGFIPDQILYLSYFYTSTELPLRLSIFWIAIPLFQILGSLAASGILEMRGLHGWAGWRYLFLIEGFVSLGVAIPSFYIMRTGPGKTRNRFTKRRNPWFNEHEVKILVNRLVRDDPSKGDMNNRQSITWKHLKIVLTSPDLYPLFIQGVMAFIPMQPVSQYISLILKSMGFSTFLSNVLAIPGQFWFLINLPFFVYLSHLAKEKSICAGLANIFVFPFIVGIVAYPNTGSNWVKYVLLSGIVAEPYTHAILAAWTSQTSNDVGIRAVGTAVYNMSYQVGSIIAANIYTQADKPYYNKGNKIILGIVCFNIAFAFFTKFYYIFRNKQKAKKWDSMSDEQKLDYCQNSKDVGFQRLDFRFPH</sequence>
<feature type="transmembrane region" description="Helical" evidence="6">
    <location>
        <begin position="481"/>
        <end position="502"/>
    </location>
</feature>
<evidence type="ECO:0000313" key="10">
    <source>
        <dbReference type="Proteomes" id="UP000478008"/>
    </source>
</evidence>
<evidence type="ECO:0000259" key="7">
    <source>
        <dbReference type="PROSITE" id="PS50850"/>
    </source>
</evidence>
<feature type="transmembrane region" description="Helical" evidence="6">
    <location>
        <begin position="239"/>
        <end position="260"/>
    </location>
</feature>
<reference evidence="9 10" key="1">
    <citation type="submission" date="2019-07" db="EMBL/GenBank/DDBJ databases">
        <authorList>
            <person name="Friedrich A."/>
            <person name="Schacherer J."/>
        </authorList>
    </citation>
    <scope>NUCLEOTIDE SEQUENCE [LARGE SCALE GENOMIC DNA]</scope>
</reference>
<feature type="transmembrane region" description="Helical" evidence="6">
    <location>
        <begin position="314"/>
        <end position="334"/>
    </location>
</feature>
<keyword evidence="2" id="KW-0813">Transport</keyword>
<dbReference type="FunFam" id="1.20.1250.20:FF:000106">
    <property type="entry name" value="MFS transporter, putative"/>
    <property type="match status" value="1"/>
</dbReference>
<dbReference type="STRING" id="5007.A0A3F2Y4C2"/>
<dbReference type="EMBL" id="JABCYN010000009">
    <property type="protein sequence ID" value="KAF6015642.1"/>
    <property type="molecule type" value="Genomic_DNA"/>
</dbReference>
<evidence type="ECO:0000313" key="11">
    <source>
        <dbReference type="Proteomes" id="UP000568158"/>
    </source>
</evidence>
<evidence type="ECO:0000256" key="2">
    <source>
        <dbReference type="ARBA" id="ARBA00022448"/>
    </source>
</evidence>
<dbReference type="InterPro" id="IPR036259">
    <property type="entry name" value="MFS_trans_sf"/>
</dbReference>
<keyword evidence="4 6" id="KW-1133">Transmembrane helix</keyword>
<evidence type="ECO:0000313" key="8">
    <source>
        <dbReference type="EMBL" id="KAF6015642.1"/>
    </source>
</evidence>
<dbReference type="PROSITE" id="PS50850">
    <property type="entry name" value="MFS"/>
    <property type="match status" value="1"/>
</dbReference>
<dbReference type="Proteomes" id="UP000478008">
    <property type="component" value="Unassembled WGS sequence"/>
</dbReference>
<dbReference type="Gene3D" id="1.20.1250.20">
    <property type="entry name" value="MFS general substrate transporter like domains"/>
    <property type="match status" value="1"/>
</dbReference>
<dbReference type="OMA" id="RIMLWAW"/>
<dbReference type="AlphaFoldDB" id="A0A3F2Y4C2"/>
<feature type="transmembrane region" description="Helical" evidence="6">
    <location>
        <begin position="172"/>
        <end position="195"/>
    </location>
</feature>
<evidence type="ECO:0000256" key="4">
    <source>
        <dbReference type="ARBA" id="ARBA00022989"/>
    </source>
</evidence>
<dbReference type="Proteomes" id="UP000568158">
    <property type="component" value="Unassembled WGS sequence"/>
</dbReference>
<dbReference type="SUPFAM" id="SSF103473">
    <property type="entry name" value="MFS general substrate transporter"/>
    <property type="match status" value="1"/>
</dbReference>
<feature type="domain" description="Major facilitator superfamily (MFS) profile" evidence="7">
    <location>
        <begin position="75"/>
        <end position="505"/>
    </location>
</feature>
<dbReference type="GO" id="GO:0016020">
    <property type="term" value="C:membrane"/>
    <property type="evidence" value="ECO:0007669"/>
    <property type="project" value="UniProtKB-SubCell"/>
</dbReference>
<keyword evidence="10" id="KW-1185">Reference proteome</keyword>
<evidence type="ECO:0000256" key="6">
    <source>
        <dbReference type="SAM" id="Phobius"/>
    </source>
</evidence>
<feature type="transmembrane region" description="Helical" evidence="6">
    <location>
        <begin position="386"/>
        <end position="405"/>
    </location>
</feature>
<dbReference type="InterPro" id="IPR020846">
    <property type="entry name" value="MFS_dom"/>
</dbReference>
<dbReference type="PANTHER" id="PTHR43791">
    <property type="entry name" value="PERMEASE-RELATED"/>
    <property type="match status" value="1"/>
</dbReference>
<feature type="transmembrane region" description="Helical" evidence="6">
    <location>
        <begin position="207"/>
        <end position="227"/>
    </location>
</feature>
<dbReference type="InterPro" id="IPR011701">
    <property type="entry name" value="MFS"/>
</dbReference>
<dbReference type="PANTHER" id="PTHR43791:SF65">
    <property type="entry name" value="MAJOR FACILITATOR SUPERFAMILY (MFS) PROFILE DOMAIN-CONTAINING PROTEIN-RELATED"/>
    <property type="match status" value="1"/>
</dbReference>
<evidence type="ECO:0000256" key="1">
    <source>
        <dbReference type="ARBA" id="ARBA00004141"/>
    </source>
</evidence>
<feature type="transmembrane region" description="Helical" evidence="6">
    <location>
        <begin position="79"/>
        <end position="97"/>
    </location>
</feature>
<feature type="transmembrane region" description="Helical" evidence="6">
    <location>
        <begin position="354"/>
        <end position="377"/>
    </location>
</feature>
<proteinExistence type="predicted"/>
<dbReference type="GO" id="GO:0022857">
    <property type="term" value="F:transmembrane transporter activity"/>
    <property type="evidence" value="ECO:0007669"/>
    <property type="project" value="InterPro"/>
</dbReference>
<feature type="transmembrane region" description="Helical" evidence="6">
    <location>
        <begin position="117"/>
        <end position="134"/>
    </location>
</feature>
<dbReference type="EMBL" id="CABFWN010000003">
    <property type="protein sequence ID" value="VUG18571.1"/>
    <property type="molecule type" value="Genomic_DNA"/>
</dbReference>
<feature type="transmembrane region" description="Helical" evidence="6">
    <location>
        <begin position="146"/>
        <end position="166"/>
    </location>
</feature>
<evidence type="ECO:0000313" key="9">
    <source>
        <dbReference type="EMBL" id="VUG18571.1"/>
    </source>
</evidence>
<dbReference type="Pfam" id="PF07690">
    <property type="entry name" value="MFS_1"/>
    <property type="match status" value="1"/>
</dbReference>
<comment type="subcellular location">
    <subcellularLocation>
        <location evidence="1">Membrane</location>
        <topology evidence="1">Multi-pass membrane protein</topology>
    </subcellularLocation>
</comment>
<gene>
    <name evidence="9" type="ORF">DEBR0S3_14862G</name>
    <name evidence="8" type="ORF">HII12_000802</name>
</gene>
<evidence type="ECO:0000256" key="3">
    <source>
        <dbReference type="ARBA" id="ARBA00022692"/>
    </source>
</evidence>
<name>A0A3F2Y4C2_DEKBR</name>
<accession>A0A3F2Y4C2</accession>
<keyword evidence="3 6" id="KW-0812">Transmembrane</keyword>
<protein>
    <submittedName>
        <fullName evidence="9">DEBR0S3_14862g1_1</fullName>
    </submittedName>
</protein>
<organism evidence="9 10">
    <name type="scientific">Dekkera bruxellensis</name>
    <name type="common">Brettanomyces custersii</name>
    <dbReference type="NCBI Taxonomy" id="5007"/>
    <lineage>
        <taxon>Eukaryota</taxon>
        <taxon>Fungi</taxon>
        <taxon>Dikarya</taxon>
        <taxon>Ascomycota</taxon>
        <taxon>Saccharomycotina</taxon>
        <taxon>Pichiomycetes</taxon>
        <taxon>Pichiales</taxon>
        <taxon>Pichiaceae</taxon>
        <taxon>Brettanomyces</taxon>
    </lineage>
</organism>
<keyword evidence="5 6" id="KW-0472">Membrane</keyword>
<reference evidence="8 11" key="2">
    <citation type="journal article" date="2020" name="Appl. Microbiol. Biotechnol.">
        <title>Targeted gene deletion in Brettanomyces bruxellensis with an expression-free CRISPR-Cas9 system.</title>
        <authorList>
            <person name="Varela C."/>
            <person name="Bartel C."/>
            <person name="Onetto C."/>
            <person name="Borneman A."/>
        </authorList>
    </citation>
    <scope>NUCLEOTIDE SEQUENCE [LARGE SCALE GENOMIC DNA]</scope>
    <source>
        <strain evidence="8 11">AWRI1613</strain>
    </source>
</reference>
<evidence type="ECO:0000256" key="5">
    <source>
        <dbReference type="ARBA" id="ARBA00023136"/>
    </source>
</evidence>